<proteinExistence type="predicted"/>
<evidence type="ECO:0000256" key="1">
    <source>
        <dbReference type="SAM" id="Phobius"/>
    </source>
</evidence>
<organism evidence="2 3">
    <name type="scientific">Panicum virgatum</name>
    <name type="common">Blackwell switchgrass</name>
    <dbReference type="NCBI Taxonomy" id="38727"/>
    <lineage>
        <taxon>Eukaryota</taxon>
        <taxon>Viridiplantae</taxon>
        <taxon>Streptophyta</taxon>
        <taxon>Embryophyta</taxon>
        <taxon>Tracheophyta</taxon>
        <taxon>Spermatophyta</taxon>
        <taxon>Magnoliopsida</taxon>
        <taxon>Liliopsida</taxon>
        <taxon>Poales</taxon>
        <taxon>Poaceae</taxon>
        <taxon>PACMAD clade</taxon>
        <taxon>Panicoideae</taxon>
        <taxon>Panicodae</taxon>
        <taxon>Paniceae</taxon>
        <taxon>Panicinae</taxon>
        <taxon>Panicum</taxon>
        <taxon>Panicum sect. Hiantes</taxon>
    </lineage>
</organism>
<accession>A0A8T0X7F6</accession>
<protein>
    <submittedName>
        <fullName evidence="2">Uncharacterized protein</fullName>
    </submittedName>
</protein>
<evidence type="ECO:0000313" key="2">
    <source>
        <dbReference type="EMBL" id="KAG2653806.1"/>
    </source>
</evidence>
<comment type="caution">
    <text evidence="2">The sequence shown here is derived from an EMBL/GenBank/DDBJ whole genome shotgun (WGS) entry which is preliminary data.</text>
</comment>
<feature type="transmembrane region" description="Helical" evidence="1">
    <location>
        <begin position="85"/>
        <end position="108"/>
    </location>
</feature>
<reference evidence="2" key="1">
    <citation type="submission" date="2020-05" db="EMBL/GenBank/DDBJ databases">
        <title>WGS assembly of Panicum virgatum.</title>
        <authorList>
            <person name="Lovell J.T."/>
            <person name="Jenkins J."/>
            <person name="Shu S."/>
            <person name="Juenger T.E."/>
            <person name="Schmutz J."/>
        </authorList>
    </citation>
    <scope>NUCLEOTIDE SEQUENCE</scope>
    <source>
        <strain evidence="2">AP13</strain>
    </source>
</reference>
<dbReference type="Proteomes" id="UP000823388">
    <property type="component" value="Chromosome 1N"/>
</dbReference>
<gene>
    <name evidence="2" type="ORF">PVAP13_1NG409500</name>
</gene>
<sequence length="122" mass="13538">MAFRRRSSCSSVPTPVRFSSSLWLCFRPDGAEDLLSLLFLLRGSGGSWRLRFHLLLSPPGRWLHEMWFLGGARMRESASRSWNKVLQASLFFVVVCSGGGVGSVSFLVQETVIGEASCRLLA</sequence>
<keyword evidence="1" id="KW-0812">Transmembrane</keyword>
<dbReference type="EMBL" id="CM029038">
    <property type="protein sequence ID" value="KAG2653806.1"/>
    <property type="molecule type" value="Genomic_DNA"/>
</dbReference>
<dbReference type="AlphaFoldDB" id="A0A8T0X7F6"/>
<name>A0A8T0X7F6_PANVG</name>
<keyword evidence="1" id="KW-0472">Membrane</keyword>
<keyword evidence="1" id="KW-1133">Transmembrane helix</keyword>
<keyword evidence="3" id="KW-1185">Reference proteome</keyword>
<evidence type="ECO:0000313" key="3">
    <source>
        <dbReference type="Proteomes" id="UP000823388"/>
    </source>
</evidence>